<keyword evidence="3" id="KW-1185">Reference proteome</keyword>
<sequence length="394" mass="44050">MAKKPNTAGYAVRRSAHHTETTTKECIPDDPGERSRSVTPVLSGSSSPSFRDEPQKYAELGQADSMEEEDEFMPTVQEVAKTLTAMRSRQPNENPAHQVGFARFGTSVESFSLNIQQQGTGGQASRTTGTEVNKPVSPLFAFPTGNNVLSETYLSEDVTWSRFVKRESNLKDADLASGWRIDLQVLNKVERIRDEDDEDEDEPSNKKKGKAKAKKKSKKKLSAVKQKRGVPKKSCKKAKRARDPDLTPSAGSKTSESDVNDTSDSETTDDSEEAIIERIRRENNCARCNAPCTLLTNSDHHRYSMEELSLWATMIVRSSSNIEAVMFLTYAYITRIMVNGKVADVRQRRYLRESIKITLESRSPQILQVNQSSHPKAGDPPPLIPTMFIRPTHL</sequence>
<feature type="compositionally biased region" description="Basic and acidic residues" evidence="1">
    <location>
        <begin position="17"/>
        <end position="36"/>
    </location>
</feature>
<dbReference type="OrthoDB" id="3027237at2759"/>
<reference evidence="2" key="2">
    <citation type="submission" date="2020-11" db="EMBL/GenBank/DDBJ databases">
        <authorList>
            <consortium name="DOE Joint Genome Institute"/>
            <person name="Kuo A."/>
            <person name="Miyauchi S."/>
            <person name="Kiss E."/>
            <person name="Drula E."/>
            <person name="Kohler A."/>
            <person name="Sanchez-Garcia M."/>
            <person name="Andreopoulos B."/>
            <person name="Barry K.W."/>
            <person name="Bonito G."/>
            <person name="Buee M."/>
            <person name="Carver A."/>
            <person name="Chen C."/>
            <person name="Cichocki N."/>
            <person name="Clum A."/>
            <person name="Culley D."/>
            <person name="Crous P.W."/>
            <person name="Fauchery L."/>
            <person name="Girlanda M."/>
            <person name="Hayes R."/>
            <person name="Keri Z."/>
            <person name="Labutti K."/>
            <person name="Lipzen A."/>
            <person name="Lombard V."/>
            <person name="Magnuson J."/>
            <person name="Maillard F."/>
            <person name="Morin E."/>
            <person name="Murat C."/>
            <person name="Nolan M."/>
            <person name="Ohm R."/>
            <person name="Pangilinan J."/>
            <person name="Pereira M."/>
            <person name="Perotto S."/>
            <person name="Peter M."/>
            <person name="Riley R."/>
            <person name="Sitrit Y."/>
            <person name="Stielow B."/>
            <person name="Szollosi G."/>
            <person name="Zifcakova L."/>
            <person name="Stursova M."/>
            <person name="Spatafora J.W."/>
            <person name="Tedersoo L."/>
            <person name="Vaario L.-M."/>
            <person name="Yamada A."/>
            <person name="Yan M."/>
            <person name="Wang P."/>
            <person name="Xu J."/>
            <person name="Bruns T."/>
            <person name="Baldrian P."/>
            <person name="Vilgalys R."/>
            <person name="Henrissat B."/>
            <person name="Grigoriev I.V."/>
            <person name="Hibbett D."/>
            <person name="Nagy L.G."/>
            <person name="Martin F.M."/>
        </authorList>
    </citation>
    <scope>NUCLEOTIDE SEQUENCE</scope>
    <source>
        <strain evidence="2">UH-Tt-Lm1</strain>
    </source>
</reference>
<dbReference type="AlphaFoldDB" id="A0A9P6HAE9"/>
<name>A0A9P6HAE9_9AGAM</name>
<dbReference type="EMBL" id="WIUZ02000011">
    <property type="protein sequence ID" value="KAF9782706.1"/>
    <property type="molecule type" value="Genomic_DNA"/>
</dbReference>
<evidence type="ECO:0000313" key="3">
    <source>
        <dbReference type="Proteomes" id="UP000736335"/>
    </source>
</evidence>
<feature type="compositionally biased region" description="Acidic residues" evidence="1">
    <location>
        <begin position="258"/>
        <end position="273"/>
    </location>
</feature>
<gene>
    <name evidence="2" type="ORF">BJ322DRAFT_1110594</name>
</gene>
<comment type="caution">
    <text evidence="2">The sequence shown here is derived from an EMBL/GenBank/DDBJ whole genome shotgun (WGS) entry which is preliminary data.</text>
</comment>
<feature type="compositionally biased region" description="Polar residues" evidence="1">
    <location>
        <begin position="37"/>
        <end position="49"/>
    </location>
</feature>
<evidence type="ECO:0000256" key="1">
    <source>
        <dbReference type="SAM" id="MobiDB-lite"/>
    </source>
</evidence>
<accession>A0A9P6HAE9</accession>
<feature type="region of interest" description="Disordered" evidence="1">
    <location>
        <begin position="1"/>
        <end position="72"/>
    </location>
</feature>
<proteinExistence type="predicted"/>
<reference evidence="2" key="1">
    <citation type="journal article" date="2020" name="Nat. Commun.">
        <title>Large-scale genome sequencing of mycorrhizal fungi provides insights into the early evolution of symbiotic traits.</title>
        <authorList>
            <person name="Miyauchi S."/>
            <person name="Kiss E."/>
            <person name="Kuo A."/>
            <person name="Drula E."/>
            <person name="Kohler A."/>
            <person name="Sanchez-Garcia M."/>
            <person name="Morin E."/>
            <person name="Andreopoulos B."/>
            <person name="Barry K.W."/>
            <person name="Bonito G."/>
            <person name="Buee M."/>
            <person name="Carver A."/>
            <person name="Chen C."/>
            <person name="Cichocki N."/>
            <person name="Clum A."/>
            <person name="Culley D."/>
            <person name="Crous P.W."/>
            <person name="Fauchery L."/>
            <person name="Girlanda M."/>
            <person name="Hayes R.D."/>
            <person name="Keri Z."/>
            <person name="LaButti K."/>
            <person name="Lipzen A."/>
            <person name="Lombard V."/>
            <person name="Magnuson J."/>
            <person name="Maillard F."/>
            <person name="Murat C."/>
            <person name="Nolan M."/>
            <person name="Ohm R.A."/>
            <person name="Pangilinan J."/>
            <person name="Pereira M.F."/>
            <person name="Perotto S."/>
            <person name="Peter M."/>
            <person name="Pfister S."/>
            <person name="Riley R."/>
            <person name="Sitrit Y."/>
            <person name="Stielow J.B."/>
            <person name="Szollosi G."/>
            <person name="Zifcakova L."/>
            <person name="Stursova M."/>
            <person name="Spatafora J.W."/>
            <person name="Tedersoo L."/>
            <person name="Vaario L.M."/>
            <person name="Yamada A."/>
            <person name="Yan M."/>
            <person name="Wang P."/>
            <person name="Xu J."/>
            <person name="Bruns T."/>
            <person name="Baldrian P."/>
            <person name="Vilgalys R."/>
            <person name="Dunand C."/>
            <person name="Henrissat B."/>
            <person name="Grigoriev I.V."/>
            <person name="Hibbett D."/>
            <person name="Nagy L.G."/>
            <person name="Martin F.M."/>
        </authorList>
    </citation>
    <scope>NUCLEOTIDE SEQUENCE</scope>
    <source>
        <strain evidence="2">UH-Tt-Lm1</strain>
    </source>
</reference>
<feature type="compositionally biased region" description="Basic residues" evidence="1">
    <location>
        <begin position="206"/>
        <end position="240"/>
    </location>
</feature>
<organism evidence="2 3">
    <name type="scientific">Thelephora terrestris</name>
    <dbReference type="NCBI Taxonomy" id="56493"/>
    <lineage>
        <taxon>Eukaryota</taxon>
        <taxon>Fungi</taxon>
        <taxon>Dikarya</taxon>
        <taxon>Basidiomycota</taxon>
        <taxon>Agaricomycotina</taxon>
        <taxon>Agaricomycetes</taxon>
        <taxon>Thelephorales</taxon>
        <taxon>Thelephoraceae</taxon>
        <taxon>Thelephora</taxon>
    </lineage>
</organism>
<feature type="region of interest" description="Disordered" evidence="1">
    <location>
        <begin position="193"/>
        <end position="273"/>
    </location>
</feature>
<evidence type="ECO:0000313" key="2">
    <source>
        <dbReference type="EMBL" id="KAF9782706.1"/>
    </source>
</evidence>
<protein>
    <submittedName>
        <fullName evidence="2">Uncharacterized protein</fullName>
    </submittedName>
</protein>
<dbReference type="Proteomes" id="UP000736335">
    <property type="component" value="Unassembled WGS sequence"/>
</dbReference>